<feature type="domain" description="C-type lectin" evidence="2">
    <location>
        <begin position="29"/>
        <end position="138"/>
    </location>
</feature>
<dbReference type="InterPro" id="IPR001304">
    <property type="entry name" value="C-type_lectin-like"/>
</dbReference>
<feature type="chain" id="PRO_5047196934" evidence="1">
    <location>
        <begin position="16"/>
        <end position="389"/>
    </location>
</feature>
<dbReference type="RefSeq" id="XP_006816410.1">
    <property type="nucleotide sequence ID" value="XM_006816347.1"/>
</dbReference>
<evidence type="ECO:0000313" key="4">
    <source>
        <dbReference type="RefSeq" id="XP_006816410.1"/>
    </source>
</evidence>
<sequence length="389" mass="42383">MYLVVLLIILPRYAAKGNCDNQYPETSNYYKTCIEESAIDIAQLCEKKGKGSLLRMETKDEFDFIMNQMNDGEFWVGAKSYTDDDSAVRWRWDNTDIEPLSIMWKDNNVPTDADKCATLKTDGMRLKKCGDRRPGICEKASTIETSTMITTTHTPTTQDTNPTNTSLAITSLETSSKRETTATFKGAKSDGNTLSTSAVITPTDTSTMITSIHTPTAQATASTSSLSATTSIDATTTTLTNKKSGDNALSTLDTITPAAAITETPTLFYASTIRTTATRASTTTLKNGKSGDITLSISNITITNPTKTEFTADISSNHMTTQQAISSTSISAATTVPHFTTVSASTTPVINEISEFERIGIVGSVERRIRNQTQDDPFRQLTEEYQKFV</sequence>
<dbReference type="InterPro" id="IPR016187">
    <property type="entry name" value="CTDL_fold"/>
</dbReference>
<protein>
    <submittedName>
        <fullName evidence="4">Cell wall protein DAN4-like</fullName>
    </submittedName>
</protein>
<accession>A0ABM0M8R9</accession>
<organism evidence="3 4">
    <name type="scientific">Saccoglossus kowalevskii</name>
    <name type="common">Acorn worm</name>
    <dbReference type="NCBI Taxonomy" id="10224"/>
    <lineage>
        <taxon>Eukaryota</taxon>
        <taxon>Metazoa</taxon>
        <taxon>Hemichordata</taxon>
        <taxon>Enteropneusta</taxon>
        <taxon>Harrimaniidae</taxon>
        <taxon>Saccoglossus</taxon>
    </lineage>
</organism>
<dbReference type="CDD" id="cd00037">
    <property type="entry name" value="CLECT"/>
    <property type="match status" value="1"/>
</dbReference>
<dbReference type="Proteomes" id="UP000694865">
    <property type="component" value="Unplaced"/>
</dbReference>
<proteinExistence type="predicted"/>
<dbReference type="PROSITE" id="PS50041">
    <property type="entry name" value="C_TYPE_LECTIN_2"/>
    <property type="match status" value="1"/>
</dbReference>
<evidence type="ECO:0000313" key="3">
    <source>
        <dbReference type="Proteomes" id="UP000694865"/>
    </source>
</evidence>
<name>A0ABM0M8R9_SACKO</name>
<dbReference type="GeneID" id="102808712"/>
<gene>
    <name evidence="4" type="primary">LOC102808712</name>
</gene>
<dbReference type="InterPro" id="IPR016186">
    <property type="entry name" value="C-type_lectin-like/link_sf"/>
</dbReference>
<dbReference type="SUPFAM" id="SSF56436">
    <property type="entry name" value="C-type lectin-like"/>
    <property type="match status" value="1"/>
</dbReference>
<reference evidence="4" key="1">
    <citation type="submission" date="2025-08" db="UniProtKB">
        <authorList>
            <consortium name="RefSeq"/>
        </authorList>
    </citation>
    <scope>IDENTIFICATION</scope>
    <source>
        <tissue evidence="4">Testes</tissue>
    </source>
</reference>
<keyword evidence="3" id="KW-1185">Reference proteome</keyword>
<keyword evidence="1" id="KW-0732">Signal</keyword>
<evidence type="ECO:0000256" key="1">
    <source>
        <dbReference type="SAM" id="SignalP"/>
    </source>
</evidence>
<dbReference type="Gene3D" id="3.10.100.10">
    <property type="entry name" value="Mannose-Binding Protein A, subunit A"/>
    <property type="match status" value="1"/>
</dbReference>
<feature type="signal peptide" evidence="1">
    <location>
        <begin position="1"/>
        <end position="15"/>
    </location>
</feature>
<evidence type="ECO:0000259" key="2">
    <source>
        <dbReference type="PROSITE" id="PS50041"/>
    </source>
</evidence>
<dbReference type="SMART" id="SM00034">
    <property type="entry name" value="CLECT"/>
    <property type="match status" value="1"/>
</dbReference>